<reference evidence="1" key="1">
    <citation type="journal article" date="2017" name="Genome Announc.">
        <title>High-Quality Whole-Genome Sequences of the Oligo-Mouse-Microbiota Bacterial Community.</title>
        <authorList>
            <person name="Garzetti D."/>
            <person name="Brugiroux S."/>
            <person name="Bunk B."/>
            <person name="Pukall R."/>
            <person name="McCoy K.D."/>
            <person name="Macpherson A.J."/>
            <person name="Stecher B."/>
        </authorList>
    </citation>
    <scope>NUCLEOTIDE SEQUENCE</scope>
    <source>
        <strain evidence="1">KB18</strain>
    </source>
</reference>
<dbReference type="GO" id="GO:0005198">
    <property type="term" value="F:structural molecule activity"/>
    <property type="evidence" value="ECO:0007669"/>
    <property type="project" value="InterPro"/>
</dbReference>
<evidence type="ECO:0000313" key="2">
    <source>
        <dbReference type="EMBL" id="QQR30442.1"/>
    </source>
</evidence>
<dbReference type="KEGG" id="amur:ADH66_11185"/>
<reference evidence="3" key="2">
    <citation type="submission" date="2017-05" db="EMBL/GenBank/DDBJ databases">
        <title>Improved OligoMM genomes.</title>
        <authorList>
            <person name="Garzetti D."/>
        </authorList>
    </citation>
    <scope>NUCLEOTIDE SEQUENCE [LARGE SCALE GENOMIC DNA]</scope>
    <source>
        <strain evidence="3">KB18</strain>
    </source>
</reference>
<dbReference type="GO" id="GO:0019068">
    <property type="term" value="P:virion assembly"/>
    <property type="evidence" value="ECO:0007669"/>
    <property type="project" value="InterPro"/>
</dbReference>
<evidence type="ECO:0000313" key="4">
    <source>
        <dbReference type="Proteomes" id="UP000596035"/>
    </source>
</evidence>
<protein>
    <submittedName>
        <fullName evidence="2">Phage portal protein</fullName>
    </submittedName>
</protein>
<proteinExistence type="predicted"/>
<dbReference type="RefSeq" id="WP_066540850.1">
    <property type="nucleotide sequence ID" value="NZ_CP021422.1"/>
</dbReference>
<dbReference type="AlphaFoldDB" id="A0A1Z2XRY4"/>
<keyword evidence="3" id="KW-1185">Reference proteome</keyword>
<evidence type="ECO:0000313" key="3">
    <source>
        <dbReference type="Proteomes" id="UP000196710"/>
    </source>
</evidence>
<dbReference type="Pfam" id="PF05136">
    <property type="entry name" value="Phage_portal_2"/>
    <property type="match status" value="1"/>
</dbReference>
<dbReference type="EMBL" id="CP065321">
    <property type="protein sequence ID" value="QQR30442.1"/>
    <property type="molecule type" value="Genomic_DNA"/>
</dbReference>
<gene>
    <name evidence="1" type="ORF">ADH66_11185</name>
    <name evidence="2" type="ORF">I5Q82_01500</name>
</gene>
<dbReference type="Proteomes" id="UP000596035">
    <property type="component" value="Chromosome"/>
</dbReference>
<sequence length="417" mass="46817">MNIIDQVVSWFSPQRGFARQAWRDALRHYDTGDDSRLNANWRAINTSAEQTDRYIRDTVRARARDLERNSDMLNGVMGAFVRNVVGGGFTLQAETGKPELNHEIEKLWAQWCKKRNCDVTGTQSLSQMLRMAVRRKKVDGGMLFVKRYTGDGLLLFKLQAMEVDELDGSTIVAKHKGNRVCGGIEYTPYNKPVGYWFRQYSIDGITSPEPVYVEAKEVIFYFSKRRPSQLREMSDMAPTLPRVRDANEFIVAENVKQRIFASVALFIKRLNPTGLGRAAGGQTGKTYSRQMFTPGMVNELNAGDEVDMINPQGQATDAATYVKLLQRLVSSGQGLSYEAVARDMSGSTYSSTRQNLIEDGMTFADEVELLVEVIDEISAANLDILVILTIVKLAHQWTVERQLDRPGGLGHGLDIVE</sequence>
<organism evidence="2 4">
    <name type="scientific">Acutalibacter muris</name>
    <dbReference type="NCBI Taxonomy" id="1796620"/>
    <lineage>
        <taxon>Bacteria</taxon>
        <taxon>Bacillati</taxon>
        <taxon>Bacillota</taxon>
        <taxon>Clostridia</taxon>
        <taxon>Eubacteriales</taxon>
        <taxon>Acutalibacteraceae</taxon>
        <taxon>Acutalibacter</taxon>
    </lineage>
</organism>
<dbReference type="Proteomes" id="UP000196710">
    <property type="component" value="Chromosome"/>
</dbReference>
<dbReference type="InterPro" id="IPR006429">
    <property type="entry name" value="Phage_lambda_portal"/>
</dbReference>
<dbReference type="EMBL" id="CP021422">
    <property type="protein sequence ID" value="ASB41169.1"/>
    <property type="molecule type" value="Genomic_DNA"/>
</dbReference>
<reference evidence="2 4" key="3">
    <citation type="submission" date="2020-11" db="EMBL/GenBank/DDBJ databases">
        <title>Closed and high quality bacterial genomes of the OMM12 community.</title>
        <authorList>
            <person name="Marbouty M."/>
            <person name="Lamy-Besnier Q."/>
            <person name="Debarbieux L."/>
            <person name="Koszul R."/>
        </authorList>
    </citation>
    <scope>NUCLEOTIDE SEQUENCE [LARGE SCALE GENOMIC DNA]</scope>
    <source>
        <strain evidence="2 4">KB18</strain>
    </source>
</reference>
<accession>A0A1Z2XRY4</accession>
<name>A0A1Z2XRY4_9FIRM</name>
<evidence type="ECO:0000313" key="1">
    <source>
        <dbReference type="EMBL" id="ASB41169.1"/>
    </source>
</evidence>